<keyword evidence="1" id="KW-0378">Hydrolase</keyword>
<dbReference type="EMBL" id="MIGA01000003">
    <property type="protein sequence ID" value="OSY47508.1"/>
    <property type="molecule type" value="Genomic_DNA"/>
</dbReference>
<dbReference type="GO" id="GO:0004177">
    <property type="term" value="F:aminopeptidase activity"/>
    <property type="evidence" value="ECO:0007669"/>
    <property type="project" value="UniProtKB-KW"/>
</dbReference>
<sequence>MDVQVYISADMEGVTGLVDAHDVQLGGHDYEHGRVMMTEDVNAAIRGALSAGATRVLVNDAHSAMRNLLADQLHPEAELVRGKPKRMGMLEGLDGAFDAVMCIGYHARAGALGVLSHSYMGHEIEDMWLDDRPMGEIGFAQATAAAMGVPVVTLSGDDAACDEMNAWDARVVTAPVKYARDRFSARLRPATEARKAIEEAAAEGARRASRLRPPFTEAPSTLAVRWQSATVAAQLEVIPGVTLRDSRTAEVTEAVPQLFRLFGLFMRVAASLTDQRPYC</sequence>
<accession>A0ABX3Y356</accession>
<keyword evidence="1" id="KW-0645">Protease</keyword>
<dbReference type="Pfam" id="PF04951">
    <property type="entry name" value="Peptidase_M55"/>
    <property type="match status" value="1"/>
</dbReference>
<dbReference type="InterPro" id="IPR007035">
    <property type="entry name" value="Peptidase_M55"/>
</dbReference>
<gene>
    <name evidence="1" type="primary">dppA_2</name>
    <name evidence="1" type="ORF">BG653_00761</name>
</gene>
<proteinExistence type="predicted"/>
<dbReference type="Gene3D" id="3.30.1360.130">
    <property type="entry name" value="Dipeptide transport protein"/>
    <property type="match status" value="1"/>
</dbReference>
<dbReference type="CDD" id="cd08663">
    <property type="entry name" value="DAP_dppA_1"/>
    <property type="match status" value="1"/>
</dbReference>
<name>A0ABX3Y356_STRPT</name>
<dbReference type="EC" id="3.4.11.-" evidence="1"/>
<reference evidence="1 2" key="1">
    <citation type="submission" date="2016-09" db="EMBL/GenBank/DDBJ databases">
        <title>Streptomyces platensis DSM40041, a candidate organism with high potential of specific P450 cytochromes.</title>
        <authorList>
            <person name="Grumaz C."/>
            <person name="Vainshtein Y."/>
            <person name="Kirstahler P."/>
            <person name="Sohn K."/>
        </authorList>
    </citation>
    <scope>NUCLEOTIDE SEQUENCE [LARGE SCALE GENOMIC DNA]</scope>
    <source>
        <strain evidence="1 2">DSM 40041</strain>
    </source>
</reference>
<evidence type="ECO:0000313" key="2">
    <source>
        <dbReference type="Proteomes" id="UP000194225"/>
    </source>
</evidence>
<keyword evidence="1" id="KW-0031">Aminopeptidase</keyword>
<protein>
    <submittedName>
        <fullName evidence="1">D-aminopeptidase</fullName>
        <ecNumber evidence="1">3.4.11.-</ecNumber>
    </submittedName>
</protein>
<dbReference type="SUPFAM" id="SSF63992">
    <property type="entry name" value="Dipeptide transport protein"/>
    <property type="match status" value="1"/>
</dbReference>
<dbReference type="InterPro" id="IPR027476">
    <property type="entry name" value="DppA_N"/>
</dbReference>
<dbReference type="Proteomes" id="UP000194225">
    <property type="component" value="Unassembled WGS sequence"/>
</dbReference>
<dbReference type="InterPro" id="IPR036177">
    <property type="entry name" value="Peptidase_M55_sf"/>
</dbReference>
<organism evidence="1 2">
    <name type="scientific">Streptomyces platensis</name>
    <dbReference type="NCBI Taxonomy" id="58346"/>
    <lineage>
        <taxon>Bacteria</taxon>
        <taxon>Bacillati</taxon>
        <taxon>Actinomycetota</taxon>
        <taxon>Actinomycetes</taxon>
        <taxon>Kitasatosporales</taxon>
        <taxon>Streptomycetaceae</taxon>
        <taxon>Streptomyces</taxon>
    </lineage>
</organism>
<evidence type="ECO:0000313" key="1">
    <source>
        <dbReference type="EMBL" id="OSY47508.1"/>
    </source>
</evidence>
<dbReference type="PIRSF" id="PIRSF015853">
    <property type="entry name" value="Pep_DppA"/>
    <property type="match status" value="1"/>
</dbReference>
<keyword evidence="2" id="KW-1185">Reference proteome</keyword>
<comment type="caution">
    <text evidence="1">The sequence shown here is derived from an EMBL/GenBank/DDBJ whole genome shotgun (WGS) entry which is preliminary data.</text>
</comment>
<dbReference type="Gene3D" id="3.40.50.10780">
    <property type="entry name" value="Dipeptide transport protein"/>
    <property type="match status" value="1"/>
</dbReference>